<evidence type="ECO:0000256" key="1">
    <source>
        <dbReference type="ARBA" id="ARBA00006699"/>
    </source>
</evidence>
<dbReference type="InterPro" id="IPR004103">
    <property type="entry name" value="Lyase_8_C"/>
</dbReference>
<evidence type="ECO:0000256" key="2">
    <source>
        <dbReference type="ARBA" id="ARBA00022729"/>
    </source>
</evidence>
<dbReference type="Gene3D" id="2.60.220.10">
    <property type="entry name" value="Polysaccharide lyase family 8-like, C-terminal"/>
    <property type="match status" value="1"/>
</dbReference>
<dbReference type="PANTHER" id="PTHR38481">
    <property type="entry name" value="HYALURONATE LYASE"/>
    <property type="match status" value="1"/>
</dbReference>
<dbReference type="GO" id="GO:0005975">
    <property type="term" value="P:carbohydrate metabolic process"/>
    <property type="evidence" value="ECO:0007669"/>
    <property type="project" value="InterPro"/>
</dbReference>
<accession>A0A1M4E4Y0</accession>
<dbReference type="Pfam" id="PF02884">
    <property type="entry name" value="Lyase_8_C"/>
    <property type="match status" value="1"/>
</dbReference>
<dbReference type="EMBL" id="LT559118">
    <property type="protein sequence ID" value="SBO93891.1"/>
    <property type="molecule type" value="Genomic_DNA"/>
</dbReference>
<dbReference type="GO" id="GO:0030246">
    <property type="term" value="F:carbohydrate binding"/>
    <property type="evidence" value="ECO:0007669"/>
    <property type="project" value="InterPro"/>
</dbReference>
<feature type="domain" description="Polysaccharide lyase family 8 C-terminal" evidence="7">
    <location>
        <begin position="747"/>
        <end position="807"/>
    </location>
</feature>
<feature type="domain" description="Polysaccharide lyase family 8 central" evidence="6">
    <location>
        <begin position="446"/>
        <end position="731"/>
    </location>
</feature>
<dbReference type="Gene3D" id="2.70.98.10">
    <property type="match status" value="1"/>
</dbReference>
<evidence type="ECO:0000313" key="9">
    <source>
        <dbReference type="EMBL" id="SBO93891.1"/>
    </source>
</evidence>
<protein>
    <submittedName>
        <fullName evidence="9">Putative secreted lyase</fullName>
    </submittedName>
</protein>
<gene>
    <name evidence="9" type="ORF">BN4615_P3407</name>
</gene>
<comment type="similarity">
    <text evidence="1">Belongs to the polysaccharide lyase 8 family.</text>
</comment>
<proteinExistence type="inferred from homology"/>
<dbReference type="InterPro" id="IPR011071">
    <property type="entry name" value="Lyase_8-like_C"/>
</dbReference>
<feature type="active site" evidence="4">
    <location>
        <position position="312"/>
    </location>
</feature>
<dbReference type="Pfam" id="PF02278">
    <property type="entry name" value="Lyase_8"/>
    <property type="match status" value="1"/>
</dbReference>
<evidence type="ECO:0000256" key="4">
    <source>
        <dbReference type="PIRSR" id="PIRSR638970-1"/>
    </source>
</evidence>
<evidence type="ECO:0000259" key="8">
    <source>
        <dbReference type="Pfam" id="PF08124"/>
    </source>
</evidence>
<dbReference type="InterPro" id="IPR011013">
    <property type="entry name" value="Gal_mutarotase_sf_dom"/>
</dbReference>
<dbReference type="SUPFAM" id="SSF74650">
    <property type="entry name" value="Galactose mutarotase-like"/>
    <property type="match status" value="1"/>
</dbReference>
<dbReference type="InterPro" id="IPR003159">
    <property type="entry name" value="Lyase_8_central_dom"/>
</dbReference>
<organism evidence="9">
    <name type="scientific">Nonomuraea gerenzanensis</name>
    <dbReference type="NCBI Taxonomy" id="93944"/>
    <lineage>
        <taxon>Bacteria</taxon>
        <taxon>Bacillati</taxon>
        <taxon>Actinomycetota</taxon>
        <taxon>Actinomycetes</taxon>
        <taxon>Streptosporangiales</taxon>
        <taxon>Streptosporangiaceae</taxon>
        <taxon>Nonomuraea</taxon>
    </lineage>
</organism>
<feature type="active site" evidence="4">
    <location>
        <position position="303"/>
    </location>
</feature>
<dbReference type="InterPro" id="IPR008929">
    <property type="entry name" value="Chondroitin_lyas"/>
</dbReference>
<keyword evidence="3 9" id="KW-0456">Lyase</keyword>
<dbReference type="Gene3D" id="1.50.10.100">
    <property type="entry name" value="Chondroitin AC/alginate lyase"/>
    <property type="match status" value="1"/>
</dbReference>
<keyword evidence="2" id="KW-0732">Signal</keyword>
<feature type="domain" description="Polysaccharide lyase 8 N-terminal alpha-helical" evidence="8">
    <location>
        <begin position="141"/>
        <end position="406"/>
    </location>
</feature>
<dbReference type="Pfam" id="PF08124">
    <property type="entry name" value="Lyase_8_N"/>
    <property type="match status" value="1"/>
</dbReference>
<dbReference type="CDD" id="cd01083">
    <property type="entry name" value="GAG_Lyase"/>
    <property type="match status" value="1"/>
</dbReference>
<dbReference type="SUPFAM" id="SSF49863">
    <property type="entry name" value="Hyaluronate lyase-like, C-terminal domain"/>
    <property type="match status" value="1"/>
</dbReference>
<feature type="region of interest" description="Disordered" evidence="5">
    <location>
        <begin position="617"/>
        <end position="653"/>
    </location>
</feature>
<dbReference type="InterPro" id="IPR014718">
    <property type="entry name" value="GH-type_carb-bd"/>
</dbReference>
<evidence type="ECO:0000256" key="5">
    <source>
        <dbReference type="SAM" id="MobiDB-lite"/>
    </source>
</evidence>
<dbReference type="InterPro" id="IPR038970">
    <property type="entry name" value="Lyase_8"/>
</dbReference>
<evidence type="ECO:0000259" key="6">
    <source>
        <dbReference type="Pfam" id="PF02278"/>
    </source>
</evidence>
<evidence type="ECO:0000256" key="3">
    <source>
        <dbReference type="ARBA" id="ARBA00023239"/>
    </source>
</evidence>
<dbReference type="GO" id="GO:0016837">
    <property type="term" value="F:carbon-oxygen lyase activity, acting on polysaccharides"/>
    <property type="evidence" value="ECO:0007669"/>
    <property type="project" value="UniProtKB-ARBA"/>
</dbReference>
<dbReference type="SUPFAM" id="SSF48230">
    <property type="entry name" value="Chondroitin AC/alginate lyase"/>
    <property type="match status" value="1"/>
</dbReference>
<dbReference type="InterPro" id="IPR012970">
    <property type="entry name" value="Lyase_8_alpha_N"/>
</dbReference>
<name>A0A1M4E4Y0_9ACTN</name>
<feature type="compositionally biased region" description="Basic and acidic residues" evidence="5">
    <location>
        <begin position="621"/>
        <end position="646"/>
    </location>
</feature>
<feature type="active site" evidence="4">
    <location>
        <position position="366"/>
    </location>
</feature>
<dbReference type="AlphaFoldDB" id="A0A1M4E4Y0"/>
<dbReference type="GO" id="GO:0005576">
    <property type="term" value="C:extracellular region"/>
    <property type="evidence" value="ECO:0007669"/>
    <property type="project" value="InterPro"/>
</dbReference>
<reference evidence="9" key="1">
    <citation type="submission" date="2016-04" db="EMBL/GenBank/DDBJ databases">
        <authorList>
            <person name="Evans L.H."/>
            <person name="Alamgir A."/>
            <person name="Owens N."/>
            <person name="Weber N.D."/>
            <person name="Virtaneva K."/>
            <person name="Barbian K."/>
            <person name="Babar A."/>
            <person name="Rosenke K."/>
        </authorList>
    </citation>
    <scope>NUCLEOTIDE SEQUENCE</scope>
    <source>
        <strain evidence="9">Nono1</strain>
    </source>
</reference>
<dbReference type="PANTHER" id="PTHR38481:SF1">
    <property type="entry name" value="HYALURONATE LYASE"/>
    <property type="match status" value="1"/>
</dbReference>
<evidence type="ECO:0000259" key="7">
    <source>
        <dbReference type="Pfam" id="PF02884"/>
    </source>
</evidence>
<sequence length="860" mass="90717">MGMAGPAGAVPRHADLKARWRALLLGEGFDRGAEPYRSRLAELGRAAARHRESMSPRPGALWRGLRYADERTAALHHLTSASPAGAAGAAGPAFASAGPAETMITQHGLLYAGPSAIGITRHSHVRSGPAARGPATGDPAALSANLHESFTRLRVMAEAYAQPGTGVTGDTELGRAVLAGLDHLLADVYRPGTTAYGNWWHWRIGGPQALLDTALLMSDRLTGRRAAACCAAVDAFVPESAVTSYTGSSTGANRVDLCQVLALRGVLSGDARRIQLARDALTPVFAPVTRGDGFYADGSFIQHGCVPYVGGYGAVLFGGVAMLGALLRGSPWDLDGPELRAFLGTVDEAVAPFVYNGLLMDNVAGRGISRAGQDDRLRGQNMLASIALLAEVAGGERGERWRAMVKGWLERGRPVAGKRSLGVARTARLLAVSRSAGKAAAEPVGHRLFPSMDRAVHRRPTWAASVSMASRRVAHYEYGNGENARGWHTGAGWLSWWGDGFGEEQYTDAFWATADPYRLPGITVSTKRLANGEGGAWGLPRPDVSWVGGATDGEFAAVGQDLRGLGSTMAARKAWFFLDDCVVCLGAGITGADGVPVETVVDNRNLGARGGTSVRVNGDLWNRRPQDGGRRDRDGADDERRARERAAGPWGGAARERRTDVSWVHVAGHAGYVFPSPTSLDLLLEERTGSWRDVNAGGSPDPITRRYLTMWLDHGPDPISASYAYVLMPGATEAATRARAAVAGRVQILSNTPYAQVIRVPELGLTAANLWAPARVGPLSASAPACVLIRERADGTAQLSVSDPPRGAAALALTWDRPVREVLSAPPAVATAGTGDSLRLTFGDLRNAAGATQRITVSLA</sequence>